<comment type="caution">
    <text evidence="3">The sequence shown here is derived from an EMBL/GenBank/DDBJ whole genome shotgun (WGS) entry which is preliminary data.</text>
</comment>
<keyword evidence="2" id="KW-1133">Transmembrane helix</keyword>
<dbReference type="PANTHER" id="PTHR31284:SF10">
    <property type="entry name" value="ACID PHOSPHATASE-LIKE PROTEIN"/>
    <property type="match status" value="1"/>
</dbReference>
<dbReference type="AlphaFoldDB" id="A0A9D4ZHW8"/>
<dbReference type="Proteomes" id="UP000886520">
    <property type="component" value="Chromosome 11"/>
</dbReference>
<keyword evidence="1" id="KW-0732">Signal</keyword>
<dbReference type="InterPro" id="IPR036412">
    <property type="entry name" value="HAD-like_sf"/>
</dbReference>
<evidence type="ECO:0000313" key="4">
    <source>
        <dbReference type="Proteomes" id="UP000886520"/>
    </source>
</evidence>
<reference evidence="3" key="1">
    <citation type="submission" date="2021-01" db="EMBL/GenBank/DDBJ databases">
        <title>Adiantum capillus-veneris genome.</title>
        <authorList>
            <person name="Fang Y."/>
            <person name="Liao Q."/>
        </authorList>
    </citation>
    <scope>NUCLEOTIDE SEQUENCE</scope>
    <source>
        <strain evidence="3">H3</strain>
        <tissue evidence="3">Leaf</tissue>
    </source>
</reference>
<dbReference type="PANTHER" id="PTHR31284">
    <property type="entry name" value="ACID PHOSPHATASE-LIKE PROTEIN"/>
    <property type="match status" value="1"/>
</dbReference>
<feature type="transmembrane region" description="Helical" evidence="2">
    <location>
        <begin position="41"/>
        <end position="59"/>
    </location>
</feature>
<evidence type="ECO:0000256" key="2">
    <source>
        <dbReference type="SAM" id="Phobius"/>
    </source>
</evidence>
<sequence length="285" mass="32655">MCWLGESRGDTKDIRIVFVKDKSFFAFQVCFLAHSMDMKTLFFLGVLFIHMAMTMGDFYDITVQGEPSLRTKCESWRVNAEIGNAIGWVVIPSGCEAYVRSYMLGGQYLSDVDLMVQEAMSYASKVQLEGGGRDAWVFDIDDTVLSHILYYSEHHFGAKPFNRTSWVEWENLSAAPAIESIALLYNQLINEHWSVFFLTGRSEKRRNVTEENLQRAGFTKWAGLFLRQEGEDTLPAKVYKSAKRHELEMGGYRIWGNMGDQWSDLTGYSTGERVFKVVNPMYCIP</sequence>
<protein>
    <recommendedName>
        <fullName evidence="5">Acid phosphatase</fullName>
    </recommendedName>
</protein>
<organism evidence="3 4">
    <name type="scientific">Adiantum capillus-veneris</name>
    <name type="common">Maidenhair fern</name>
    <dbReference type="NCBI Taxonomy" id="13818"/>
    <lineage>
        <taxon>Eukaryota</taxon>
        <taxon>Viridiplantae</taxon>
        <taxon>Streptophyta</taxon>
        <taxon>Embryophyta</taxon>
        <taxon>Tracheophyta</taxon>
        <taxon>Polypodiopsida</taxon>
        <taxon>Polypodiidae</taxon>
        <taxon>Polypodiales</taxon>
        <taxon>Pteridineae</taxon>
        <taxon>Pteridaceae</taxon>
        <taxon>Vittarioideae</taxon>
        <taxon>Adiantum</taxon>
    </lineage>
</organism>
<keyword evidence="4" id="KW-1185">Reference proteome</keyword>
<accession>A0A9D4ZHW8</accession>
<evidence type="ECO:0008006" key="5">
    <source>
        <dbReference type="Google" id="ProtNLM"/>
    </source>
</evidence>
<dbReference type="CDD" id="cd07535">
    <property type="entry name" value="HAD_VSP"/>
    <property type="match status" value="1"/>
</dbReference>
<dbReference type="EMBL" id="JABFUD020000011">
    <property type="protein sequence ID" value="KAI5073675.1"/>
    <property type="molecule type" value="Genomic_DNA"/>
</dbReference>
<gene>
    <name evidence="3" type="ORF">GOP47_0011688</name>
</gene>
<dbReference type="SUPFAM" id="SSF56784">
    <property type="entry name" value="HAD-like"/>
    <property type="match status" value="1"/>
</dbReference>
<dbReference type="InterPro" id="IPR023214">
    <property type="entry name" value="HAD_sf"/>
</dbReference>
<keyword evidence="2" id="KW-0812">Transmembrane</keyword>
<evidence type="ECO:0000256" key="1">
    <source>
        <dbReference type="ARBA" id="ARBA00022729"/>
    </source>
</evidence>
<evidence type="ECO:0000313" key="3">
    <source>
        <dbReference type="EMBL" id="KAI5073675.1"/>
    </source>
</evidence>
<proteinExistence type="predicted"/>
<dbReference type="InterPro" id="IPR005519">
    <property type="entry name" value="Acid_phosphat_B-like"/>
</dbReference>
<name>A0A9D4ZHW8_ADICA</name>
<dbReference type="OrthoDB" id="59415at2759"/>
<dbReference type="Gene3D" id="3.40.50.1000">
    <property type="entry name" value="HAD superfamily/HAD-like"/>
    <property type="match status" value="1"/>
</dbReference>
<dbReference type="Pfam" id="PF03767">
    <property type="entry name" value="Acid_phosphat_B"/>
    <property type="match status" value="1"/>
</dbReference>
<keyword evidence="2" id="KW-0472">Membrane</keyword>